<keyword evidence="3" id="KW-0723">Serine/threonine-protein kinase</keyword>
<evidence type="ECO:0000256" key="14">
    <source>
        <dbReference type="ARBA" id="ARBA00047899"/>
    </source>
</evidence>
<evidence type="ECO:0000256" key="6">
    <source>
        <dbReference type="ARBA" id="ARBA00022692"/>
    </source>
</evidence>
<dbReference type="Gene3D" id="3.80.10.10">
    <property type="entry name" value="Ribonuclease Inhibitor"/>
    <property type="match status" value="2"/>
</dbReference>
<feature type="chain" id="PRO_5043339450" description="non-specific serine/threonine protein kinase" evidence="17">
    <location>
        <begin position="26"/>
        <end position="793"/>
    </location>
</feature>
<keyword evidence="12 19" id="KW-0675">Receptor</keyword>
<proteinExistence type="predicted"/>
<evidence type="ECO:0000256" key="11">
    <source>
        <dbReference type="ARBA" id="ARBA00023136"/>
    </source>
</evidence>
<dbReference type="PANTHER" id="PTHR48006:SF73">
    <property type="entry name" value="PROTEIN KINASE DOMAIN-CONTAINING PROTEIN"/>
    <property type="match status" value="1"/>
</dbReference>
<protein>
    <recommendedName>
        <fullName evidence="2">non-specific serine/threonine protein kinase</fullName>
        <ecNumber evidence="2">2.7.11.1</ecNumber>
    </recommendedName>
</protein>
<evidence type="ECO:0000256" key="2">
    <source>
        <dbReference type="ARBA" id="ARBA00012513"/>
    </source>
</evidence>
<dbReference type="FunFam" id="1.10.510.10:FF:000431">
    <property type="entry name" value="Putative inactive leucine-rich repeat receptor-like protein kinase"/>
    <property type="match status" value="1"/>
</dbReference>
<evidence type="ECO:0000256" key="17">
    <source>
        <dbReference type="SAM" id="SignalP"/>
    </source>
</evidence>
<evidence type="ECO:0000256" key="15">
    <source>
        <dbReference type="ARBA" id="ARBA00048679"/>
    </source>
</evidence>
<dbReference type="InterPro" id="IPR000719">
    <property type="entry name" value="Prot_kinase_dom"/>
</dbReference>
<evidence type="ECO:0000256" key="1">
    <source>
        <dbReference type="ARBA" id="ARBA00004479"/>
    </source>
</evidence>
<dbReference type="PROSITE" id="PS50011">
    <property type="entry name" value="PROTEIN_KINASE_DOM"/>
    <property type="match status" value="1"/>
</dbReference>
<dbReference type="InterPro" id="IPR011009">
    <property type="entry name" value="Kinase-like_dom_sf"/>
</dbReference>
<reference evidence="19" key="2">
    <citation type="submission" date="2023-06" db="EMBL/GenBank/DDBJ databases">
        <authorList>
            <person name="Ma L."/>
            <person name="Liu K.-W."/>
            <person name="Li Z."/>
            <person name="Hsiao Y.-Y."/>
            <person name="Qi Y."/>
            <person name="Fu T."/>
            <person name="Tang G."/>
            <person name="Zhang D."/>
            <person name="Sun W.-H."/>
            <person name="Liu D.-K."/>
            <person name="Li Y."/>
            <person name="Chen G.-Z."/>
            <person name="Liu X.-D."/>
            <person name="Liao X.-Y."/>
            <person name="Jiang Y.-T."/>
            <person name="Yu X."/>
            <person name="Hao Y."/>
            <person name="Huang J."/>
            <person name="Zhao X.-W."/>
            <person name="Ke S."/>
            <person name="Chen Y.-Y."/>
            <person name="Wu W.-L."/>
            <person name="Hsu J.-L."/>
            <person name="Lin Y.-F."/>
            <person name="Huang M.-D."/>
            <person name="Li C.-Y."/>
            <person name="Huang L."/>
            <person name="Wang Z.-W."/>
            <person name="Zhao X."/>
            <person name="Zhong W.-Y."/>
            <person name="Peng D.-H."/>
            <person name="Ahmad S."/>
            <person name="Lan S."/>
            <person name="Zhang J.-S."/>
            <person name="Tsai W.-C."/>
            <person name="Van De Peer Y."/>
            <person name="Liu Z.-J."/>
        </authorList>
    </citation>
    <scope>NUCLEOTIDE SEQUENCE</scope>
    <source>
        <strain evidence="19">SCP</strain>
        <tissue evidence="19">Leaves</tissue>
    </source>
</reference>
<evidence type="ECO:0000256" key="12">
    <source>
        <dbReference type="ARBA" id="ARBA00023170"/>
    </source>
</evidence>
<dbReference type="GO" id="GO:0005524">
    <property type="term" value="F:ATP binding"/>
    <property type="evidence" value="ECO:0007669"/>
    <property type="project" value="InterPro"/>
</dbReference>
<dbReference type="SUPFAM" id="SSF56112">
    <property type="entry name" value="Protein kinase-like (PK-like)"/>
    <property type="match status" value="1"/>
</dbReference>
<comment type="subcellular location">
    <subcellularLocation>
        <location evidence="1">Membrane</location>
        <topology evidence="1">Single-pass type I membrane protein</topology>
    </subcellularLocation>
</comment>
<comment type="catalytic activity">
    <reaction evidence="15">
        <text>L-seryl-[protein] + ATP = O-phospho-L-seryl-[protein] + ADP + H(+)</text>
        <dbReference type="Rhea" id="RHEA:17989"/>
        <dbReference type="Rhea" id="RHEA-COMP:9863"/>
        <dbReference type="Rhea" id="RHEA-COMP:11604"/>
        <dbReference type="ChEBI" id="CHEBI:15378"/>
        <dbReference type="ChEBI" id="CHEBI:29999"/>
        <dbReference type="ChEBI" id="CHEBI:30616"/>
        <dbReference type="ChEBI" id="CHEBI:83421"/>
        <dbReference type="ChEBI" id="CHEBI:456216"/>
        <dbReference type="EC" id="2.7.11.1"/>
    </reaction>
</comment>
<comment type="caution">
    <text evidence="19">The sequence shown here is derived from an EMBL/GenBank/DDBJ whole genome shotgun (WGS) entry which is preliminary data.</text>
</comment>
<evidence type="ECO:0000256" key="4">
    <source>
        <dbReference type="ARBA" id="ARBA00022614"/>
    </source>
</evidence>
<dbReference type="InterPro" id="IPR001611">
    <property type="entry name" value="Leu-rich_rpt"/>
</dbReference>
<evidence type="ECO:0000256" key="5">
    <source>
        <dbReference type="ARBA" id="ARBA00022679"/>
    </source>
</evidence>
<keyword evidence="10 16" id="KW-1133">Transmembrane helix</keyword>
<feature type="transmembrane region" description="Helical" evidence="16">
    <location>
        <begin position="342"/>
        <end position="367"/>
    </location>
</feature>
<evidence type="ECO:0000313" key="19">
    <source>
        <dbReference type="EMBL" id="KAK1265008.1"/>
    </source>
</evidence>
<dbReference type="GO" id="GO:0016020">
    <property type="term" value="C:membrane"/>
    <property type="evidence" value="ECO:0007669"/>
    <property type="project" value="UniProtKB-SubCell"/>
</dbReference>
<keyword evidence="11 16" id="KW-0472">Membrane</keyword>
<dbReference type="Pfam" id="PF00560">
    <property type="entry name" value="LRR_1"/>
    <property type="match status" value="2"/>
</dbReference>
<keyword evidence="13" id="KW-0325">Glycoprotein</keyword>
<keyword evidence="20" id="KW-1185">Reference proteome</keyword>
<evidence type="ECO:0000256" key="16">
    <source>
        <dbReference type="SAM" id="Phobius"/>
    </source>
</evidence>
<dbReference type="Gene3D" id="3.30.200.20">
    <property type="entry name" value="Phosphorylase Kinase, domain 1"/>
    <property type="match status" value="1"/>
</dbReference>
<keyword evidence="5" id="KW-0808">Transferase</keyword>
<evidence type="ECO:0000256" key="8">
    <source>
        <dbReference type="ARBA" id="ARBA00022737"/>
    </source>
</evidence>
<evidence type="ECO:0000259" key="18">
    <source>
        <dbReference type="PROSITE" id="PS50011"/>
    </source>
</evidence>
<dbReference type="PANTHER" id="PTHR48006">
    <property type="entry name" value="LEUCINE-RICH REPEAT-CONTAINING PROTEIN DDB_G0281931-RELATED"/>
    <property type="match status" value="1"/>
</dbReference>
<dbReference type="GO" id="GO:0004674">
    <property type="term" value="F:protein serine/threonine kinase activity"/>
    <property type="evidence" value="ECO:0007669"/>
    <property type="project" value="UniProtKB-KW"/>
</dbReference>
<evidence type="ECO:0000256" key="13">
    <source>
        <dbReference type="ARBA" id="ARBA00023180"/>
    </source>
</evidence>
<dbReference type="AlphaFoldDB" id="A0AAV9ALK1"/>
<dbReference type="EC" id="2.7.11.1" evidence="2"/>
<dbReference type="EMBL" id="JAUJYN010000008">
    <property type="protein sequence ID" value="KAK1265008.1"/>
    <property type="molecule type" value="Genomic_DNA"/>
</dbReference>
<evidence type="ECO:0000313" key="20">
    <source>
        <dbReference type="Proteomes" id="UP001179952"/>
    </source>
</evidence>
<dbReference type="InterPro" id="IPR051824">
    <property type="entry name" value="LRR_Rcpt-Like_S/T_Kinase"/>
</dbReference>
<reference evidence="19" key="1">
    <citation type="journal article" date="2023" name="Nat. Commun.">
        <title>Diploid and tetraploid genomes of Acorus and the evolution of monocots.</title>
        <authorList>
            <person name="Ma L."/>
            <person name="Liu K.W."/>
            <person name="Li Z."/>
            <person name="Hsiao Y.Y."/>
            <person name="Qi Y."/>
            <person name="Fu T."/>
            <person name="Tang G.D."/>
            <person name="Zhang D."/>
            <person name="Sun W.H."/>
            <person name="Liu D.K."/>
            <person name="Li Y."/>
            <person name="Chen G.Z."/>
            <person name="Liu X.D."/>
            <person name="Liao X.Y."/>
            <person name="Jiang Y.T."/>
            <person name="Yu X."/>
            <person name="Hao Y."/>
            <person name="Huang J."/>
            <person name="Zhao X.W."/>
            <person name="Ke S."/>
            <person name="Chen Y.Y."/>
            <person name="Wu W.L."/>
            <person name="Hsu J.L."/>
            <person name="Lin Y.F."/>
            <person name="Huang M.D."/>
            <person name="Li C.Y."/>
            <person name="Huang L."/>
            <person name="Wang Z.W."/>
            <person name="Zhao X."/>
            <person name="Zhong W.Y."/>
            <person name="Peng D.H."/>
            <person name="Ahmad S."/>
            <person name="Lan S."/>
            <person name="Zhang J.S."/>
            <person name="Tsai W.C."/>
            <person name="Van de Peer Y."/>
            <person name="Liu Z.J."/>
        </authorList>
    </citation>
    <scope>NUCLEOTIDE SEQUENCE</scope>
    <source>
        <strain evidence="19">SCP</strain>
    </source>
</reference>
<keyword evidence="7 17" id="KW-0732">Signal</keyword>
<gene>
    <name evidence="19" type="ORF">QJS04_geneDACA014332</name>
</gene>
<dbReference type="InterPro" id="IPR032675">
    <property type="entry name" value="LRR_dom_sf"/>
</dbReference>
<comment type="catalytic activity">
    <reaction evidence="14">
        <text>L-threonyl-[protein] + ATP = O-phospho-L-threonyl-[protein] + ADP + H(+)</text>
        <dbReference type="Rhea" id="RHEA:46608"/>
        <dbReference type="Rhea" id="RHEA-COMP:11060"/>
        <dbReference type="Rhea" id="RHEA-COMP:11605"/>
        <dbReference type="ChEBI" id="CHEBI:15378"/>
        <dbReference type="ChEBI" id="CHEBI:30013"/>
        <dbReference type="ChEBI" id="CHEBI:30616"/>
        <dbReference type="ChEBI" id="CHEBI:61977"/>
        <dbReference type="ChEBI" id="CHEBI:456216"/>
        <dbReference type="EC" id="2.7.11.1"/>
    </reaction>
</comment>
<dbReference type="Gene3D" id="1.10.510.10">
    <property type="entry name" value="Transferase(Phosphotransferase) domain 1"/>
    <property type="match status" value="1"/>
</dbReference>
<keyword evidence="8" id="KW-0677">Repeat</keyword>
<keyword evidence="9 19" id="KW-0418">Kinase</keyword>
<keyword evidence="4" id="KW-0433">Leucine-rich repeat</keyword>
<sequence>MPRNSRTAASAFFLSLLLLLTTCSGQLSPSDARTLFRVRRILEYPPALQSWNRRTDLCYLPPSPTLQVSCLGNRVATLSIAGPSDQTPLSSNFSIDSLFTTLTRLQSIQSLSLVSLGIWGPLPPKIDRFSSLVSLNLSSNYISGEIPTVISRLQKLQNLILARNSLNGSVPDLEAVAGLVEVDLSHNRLGPGFPSLPNTVVSVALTNNSIRSTIPSVLSSFDQLQRLDVSYNRLIGPVPPFLFSLKSIEVLVLSNNRLGGSLVKNLSCNDELGYVDLSSNRLFGELPSCVGSNSTDRVVLDSGNCLSSGDRRYQNPIRECQEAALAAVLPKEAKKSGSKSRLGFVLGIAGGIVGGVVVLGVVLCFVFRRVRKRDDEFALKRSVGAKTSMRVTPKIPADARHMSQATRLGSTGLTPYQAFTLEEIEDVTNNFDPLNLIATGSKGQLHKGWLPDGSAVVVRRLNLKQRESYHRLAKYMEVISKLKHRHLVSVLGHCFIDSKVVPNTVDAIYIVFEYISNGTLRDHLTEWRQKEMMKWPQRVAAVIGIARGIQFLHTVVVPGIYKNRLKTENILLDETLTAKISNYNLPLPWIVDSKAGSERHFEDDRCGDAENGDKLDIYHLGLILLEVITGKPVASHDELEILKAQMQESLTDGPVNLRTVTDTSIRGTFAYDSLRTVVEIALNCVSENVNKRPSIEDVLWNLQYSVQVQEGWAINCSRGTRDQELDPLQQKIKKIGPIPLVHKLMPKNKVRSVEEGSTNNIESLHAYPSITMFPPIIATLLAPAEAMLQSLMK</sequence>
<evidence type="ECO:0000256" key="9">
    <source>
        <dbReference type="ARBA" id="ARBA00022777"/>
    </source>
</evidence>
<evidence type="ECO:0000256" key="3">
    <source>
        <dbReference type="ARBA" id="ARBA00022527"/>
    </source>
</evidence>
<dbReference type="Pfam" id="PF00069">
    <property type="entry name" value="Pkinase"/>
    <property type="match status" value="1"/>
</dbReference>
<dbReference type="SUPFAM" id="SSF52058">
    <property type="entry name" value="L domain-like"/>
    <property type="match status" value="1"/>
</dbReference>
<keyword evidence="6 16" id="KW-0812">Transmembrane</keyword>
<dbReference type="FunFam" id="3.80.10.10:FF:000673">
    <property type="entry name" value="Probable LRR receptor-like serine/threonine-protein kinase At2g02780"/>
    <property type="match status" value="1"/>
</dbReference>
<feature type="domain" description="Protein kinase" evidence="18">
    <location>
        <begin position="431"/>
        <end position="704"/>
    </location>
</feature>
<evidence type="ECO:0000256" key="7">
    <source>
        <dbReference type="ARBA" id="ARBA00022729"/>
    </source>
</evidence>
<evidence type="ECO:0000256" key="10">
    <source>
        <dbReference type="ARBA" id="ARBA00022989"/>
    </source>
</evidence>
<feature type="transmembrane region" description="Helical" evidence="16">
    <location>
        <begin position="539"/>
        <end position="561"/>
    </location>
</feature>
<organism evidence="19 20">
    <name type="scientific">Acorus gramineus</name>
    <name type="common">Dwarf sweet flag</name>
    <dbReference type="NCBI Taxonomy" id="55184"/>
    <lineage>
        <taxon>Eukaryota</taxon>
        <taxon>Viridiplantae</taxon>
        <taxon>Streptophyta</taxon>
        <taxon>Embryophyta</taxon>
        <taxon>Tracheophyta</taxon>
        <taxon>Spermatophyta</taxon>
        <taxon>Magnoliopsida</taxon>
        <taxon>Liliopsida</taxon>
        <taxon>Acoraceae</taxon>
        <taxon>Acorus</taxon>
    </lineage>
</organism>
<name>A0AAV9ALK1_ACOGR</name>
<dbReference type="Proteomes" id="UP001179952">
    <property type="component" value="Unassembled WGS sequence"/>
</dbReference>
<accession>A0AAV9ALK1</accession>
<feature type="signal peptide" evidence="17">
    <location>
        <begin position="1"/>
        <end position="25"/>
    </location>
</feature>